<dbReference type="SMART" id="SM01027">
    <property type="entry name" value="Beta-Casp"/>
    <property type="match status" value="1"/>
</dbReference>
<dbReference type="Gene3D" id="3.60.15.10">
    <property type="entry name" value="Ribonuclease Z/Hydroxyacylglutathione hydrolase-like"/>
    <property type="match status" value="1"/>
</dbReference>
<dbReference type="InterPro" id="IPR036866">
    <property type="entry name" value="RibonucZ/Hydroxyglut_hydro"/>
</dbReference>
<evidence type="ECO:0008006" key="6">
    <source>
        <dbReference type="Google" id="ProtNLM"/>
    </source>
</evidence>
<dbReference type="GO" id="GO:0016787">
    <property type="term" value="F:hydrolase activity"/>
    <property type="evidence" value="ECO:0007669"/>
    <property type="project" value="UniProtKB-KW"/>
</dbReference>
<dbReference type="Pfam" id="PF07521">
    <property type="entry name" value="RMMBL"/>
    <property type="match status" value="1"/>
</dbReference>
<accession>A0A1F7J128</accession>
<feature type="domain" description="Beta-Casp" evidence="3">
    <location>
        <begin position="249"/>
        <end position="374"/>
    </location>
</feature>
<dbReference type="InterPro" id="IPR011108">
    <property type="entry name" value="RMMBL"/>
</dbReference>
<dbReference type="Pfam" id="PF10996">
    <property type="entry name" value="Beta-Casp"/>
    <property type="match status" value="1"/>
</dbReference>
<dbReference type="Gene3D" id="3.40.50.10890">
    <property type="match status" value="1"/>
</dbReference>
<dbReference type="PANTHER" id="PTHR11203:SF37">
    <property type="entry name" value="INTEGRATOR COMPLEX SUBUNIT 11"/>
    <property type="match status" value="1"/>
</dbReference>
<dbReference type="InterPro" id="IPR022712">
    <property type="entry name" value="Beta_Casp"/>
</dbReference>
<dbReference type="EMBL" id="MGAL01000001">
    <property type="protein sequence ID" value="OGK49312.1"/>
    <property type="molecule type" value="Genomic_DNA"/>
</dbReference>
<protein>
    <recommendedName>
        <fullName evidence="6">MBL fold metallo-hydrolase</fullName>
    </recommendedName>
</protein>
<dbReference type="InterPro" id="IPR050698">
    <property type="entry name" value="MBL"/>
</dbReference>
<keyword evidence="1" id="KW-0378">Hydrolase</keyword>
<dbReference type="CDD" id="cd16295">
    <property type="entry name" value="TTHA0252-CPSF-like_MBL-fold"/>
    <property type="match status" value="1"/>
</dbReference>
<dbReference type="AlphaFoldDB" id="A0A1F7J128"/>
<evidence type="ECO:0000313" key="4">
    <source>
        <dbReference type="EMBL" id="OGK49312.1"/>
    </source>
</evidence>
<reference evidence="4 5" key="1">
    <citation type="journal article" date="2016" name="Nat. Commun.">
        <title>Thousands of microbial genomes shed light on interconnected biogeochemical processes in an aquifer system.</title>
        <authorList>
            <person name="Anantharaman K."/>
            <person name="Brown C.T."/>
            <person name="Hug L.A."/>
            <person name="Sharon I."/>
            <person name="Castelle C.J."/>
            <person name="Probst A.J."/>
            <person name="Thomas B.C."/>
            <person name="Singh A."/>
            <person name="Wilkins M.J."/>
            <person name="Karaoz U."/>
            <person name="Brodie E.L."/>
            <person name="Williams K.H."/>
            <person name="Hubbard S.S."/>
            <person name="Banfield J.F."/>
        </authorList>
    </citation>
    <scope>NUCLEOTIDE SEQUENCE [LARGE SCALE GENOMIC DNA]</scope>
</reference>
<dbReference type="SUPFAM" id="SSF56281">
    <property type="entry name" value="Metallo-hydrolase/oxidoreductase"/>
    <property type="match status" value="1"/>
</dbReference>
<sequence length="459" mass="50364">MKIKFLGAAGTVTGSSYALTSSSGKSILIDLGMFQGHAKIEELNYAPYDYDCTRFIGAVLTHAHLDHCGRLPILLPKGFRKQIFMTPATRDLTELSLLDSAKVAIQDSMKILYDKQLAQKTIDRFKTVNYGDETPIGDFAVRFRDAGHILGSAILEIEDMSTRGGSAVGGSAGSGIRKIVFSGDLGNFPEDLVFQTEFIDKADAVVMESTYGDRLHSEEDPSEVIKEEINAVEKSGGTLLIPAFALERTQEVLHKIMHLKKTGKIRGQTPIFLDSPMAESATEIYLDYPKLFNDHLRQDFKSGSPFVFPGLENIKRRNESYAIRHIKGPKVIIAGSGMMTGGRIVGHAAYYLSNSSTRLLIVGYQGEETLGRELMEGKKEVVIDGVNIQVKASVNTTLGMSSHADQGQLMDWLGHIQNVKKVFLTHGEDGPRKALSEIISKEIGIKDITLPVLNEEVAL</sequence>
<evidence type="ECO:0000259" key="2">
    <source>
        <dbReference type="SMART" id="SM00849"/>
    </source>
</evidence>
<dbReference type="Proteomes" id="UP000177141">
    <property type="component" value="Unassembled WGS sequence"/>
</dbReference>
<feature type="domain" description="Metallo-beta-lactamase" evidence="2">
    <location>
        <begin position="13"/>
        <end position="244"/>
    </location>
</feature>
<gene>
    <name evidence="4" type="ORF">A3A93_06715</name>
</gene>
<evidence type="ECO:0000259" key="3">
    <source>
        <dbReference type="SMART" id="SM01027"/>
    </source>
</evidence>
<dbReference type="InterPro" id="IPR001279">
    <property type="entry name" value="Metallo-B-lactamas"/>
</dbReference>
<dbReference type="Pfam" id="PF00753">
    <property type="entry name" value="Lactamase_B"/>
    <property type="match status" value="1"/>
</dbReference>
<dbReference type="GO" id="GO:0004521">
    <property type="term" value="F:RNA endonuclease activity"/>
    <property type="evidence" value="ECO:0007669"/>
    <property type="project" value="TreeGrafter"/>
</dbReference>
<evidence type="ECO:0000313" key="5">
    <source>
        <dbReference type="Proteomes" id="UP000177141"/>
    </source>
</evidence>
<dbReference type="PANTHER" id="PTHR11203">
    <property type="entry name" value="CLEAVAGE AND POLYADENYLATION SPECIFICITY FACTOR FAMILY MEMBER"/>
    <property type="match status" value="1"/>
</dbReference>
<dbReference type="SMART" id="SM00849">
    <property type="entry name" value="Lactamase_B"/>
    <property type="match status" value="1"/>
</dbReference>
<dbReference type="STRING" id="1802061.A3A93_06715"/>
<evidence type="ECO:0000256" key="1">
    <source>
        <dbReference type="ARBA" id="ARBA00022801"/>
    </source>
</evidence>
<organism evidence="4 5">
    <name type="scientific">Candidatus Roizmanbacteria bacterium RIFCSPLOWO2_01_FULL_38_12</name>
    <dbReference type="NCBI Taxonomy" id="1802061"/>
    <lineage>
        <taxon>Bacteria</taxon>
        <taxon>Candidatus Roizmaniibacteriota</taxon>
    </lineage>
</organism>
<comment type="caution">
    <text evidence="4">The sequence shown here is derived from an EMBL/GenBank/DDBJ whole genome shotgun (WGS) entry which is preliminary data.</text>
</comment>
<proteinExistence type="predicted"/>
<name>A0A1F7J128_9BACT</name>